<keyword evidence="10" id="KW-0805">Transcription regulation</keyword>
<evidence type="ECO:0000256" key="5">
    <source>
        <dbReference type="ARBA" id="ARBA00022552"/>
    </source>
</evidence>
<dbReference type="PANTHER" id="PTHR12787">
    <property type="entry name" value="RIBOSOMAL RNA-PROCESSING PROTEIN 8"/>
    <property type="match status" value="1"/>
</dbReference>
<keyword evidence="8 15" id="KW-0949">S-adenosyl-L-methionine</keyword>
<evidence type="ECO:0000256" key="3">
    <source>
        <dbReference type="ARBA" id="ARBA00020203"/>
    </source>
</evidence>
<evidence type="ECO:0000256" key="13">
    <source>
        <dbReference type="ARBA" id="ARBA00057870"/>
    </source>
</evidence>
<dbReference type="GO" id="GO:0005730">
    <property type="term" value="C:nucleolus"/>
    <property type="evidence" value="ECO:0007669"/>
    <property type="project" value="UniProtKB-SubCell"/>
</dbReference>
<dbReference type="Gene3D" id="3.40.50.150">
    <property type="entry name" value="Vaccinia Virus protein VP39"/>
    <property type="match status" value="1"/>
</dbReference>
<comment type="function">
    <text evidence="13">Essential component of the eNoSC (energy-dependent nucleolar silencing) complex, a complex that mediates silencing of rDNA in response to intracellular energy status and acts by recruiting histone-modifying enzymes. The eNoSC complex is able to sense the energy status of cell: upon glucose starvation, elevation of NAD(+)/NADP(+) ratio activates SIRT1, leading to histone H3 deacetylation followed by dimethylation of H3 at 'Lys-9' (H3K9me2) by SUV39H1 and the formation of silent chromatin in the rDNA locus. In the complex, RRP8 binds to H3K9me2 and probably acts as a methyltransferase. Its substrates are however unknown.</text>
</comment>
<keyword evidence="9" id="KW-0156">Chromatin regulator</keyword>
<dbReference type="Ensembl" id="ENSSFOT00015006112.2">
    <property type="protein sequence ID" value="ENSSFOP00015006015.2"/>
    <property type="gene ID" value="ENSSFOG00015003917.2"/>
</dbReference>
<dbReference type="GO" id="GO:0033553">
    <property type="term" value="C:rDNA heterochromatin"/>
    <property type="evidence" value="ECO:0007669"/>
    <property type="project" value="TreeGrafter"/>
</dbReference>
<feature type="compositionally biased region" description="Acidic residues" evidence="16">
    <location>
        <begin position="1"/>
        <end position="17"/>
    </location>
</feature>
<sequence length="566" mass="63075">MMMFAQEEEWGDGAEEEALSRAVGHSGPRSGTAPKVCGTKRSLLRTLRTLGSVPSWTQNTPVEDSDVGEPQAAPKHRKKKGRKRKKAAATDGEAGGERPQDVAWEDTGSAVSKKAKKNEEKASGGTIQVKMQKPVGDSEKKDSQDEINCKEGEGDRKLSRQQWKNKMKNKRRCKNKYRQNGKQEPSTPKGDASPQETGSVKPSEEADQVQNQKNKTKQPKQDSNTNHKKVSRKEKEAMNAEPGSDTSPQKNLSQHNIHKIKKKVTNESKCKVLRPEENTLNEKGRKMDADFTESKRQEGKKQRRAKVEKLRRMLQSKAAPTDEERDDGDDHGGKEGGVEEAAATDRSAALKARMEQRLEAARFRYINEQLYTSSSKDAMCLFKQDPQAFGIYHRGFAKQVQHWPVNPVDTIIAYIKRKPASLVVVDFGCGDCKIARSVKNKVHSFDLAPICDLVTICDMAKVPLPSASVDIAVFCLSLMGTNLVDFLAEANRVLVMGGVLKIAEVASRFENVRTFLSALANLGFKSVSKDTENNYFYSFEFVKTENAPEKVRKAGLELKPCAYKKR</sequence>
<feature type="compositionally biased region" description="Basic residues" evidence="16">
    <location>
        <begin position="163"/>
        <end position="179"/>
    </location>
</feature>
<dbReference type="GO" id="GO:0032259">
    <property type="term" value="P:methylation"/>
    <property type="evidence" value="ECO:0007669"/>
    <property type="project" value="UniProtKB-KW"/>
</dbReference>
<dbReference type="GO" id="GO:0006364">
    <property type="term" value="P:rRNA processing"/>
    <property type="evidence" value="ECO:0007669"/>
    <property type="project" value="UniProtKB-UniRule"/>
</dbReference>
<evidence type="ECO:0000256" key="7">
    <source>
        <dbReference type="ARBA" id="ARBA00022679"/>
    </source>
</evidence>
<dbReference type="GeneTree" id="ENSGT00390000006189"/>
<dbReference type="CDD" id="cd02440">
    <property type="entry name" value="AdoMet_MTases"/>
    <property type="match status" value="1"/>
</dbReference>
<dbReference type="GO" id="GO:0046015">
    <property type="term" value="P:regulation of transcription by glucose"/>
    <property type="evidence" value="ECO:0007669"/>
    <property type="project" value="TreeGrafter"/>
</dbReference>
<evidence type="ECO:0000256" key="2">
    <source>
        <dbReference type="ARBA" id="ARBA00006301"/>
    </source>
</evidence>
<accession>A0A8C9QZG8</accession>
<keyword evidence="5 15" id="KW-0698">rRNA processing</keyword>
<evidence type="ECO:0000256" key="6">
    <source>
        <dbReference type="ARBA" id="ARBA00022603"/>
    </source>
</evidence>
<dbReference type="Proteomes" id="UP000694397">
    <property type="component" value="Chromosome 10"/>
</dbReference>
<dbReference type="GO" id="GO:0042149">
    <property type="term" value="P:cellular response to glucose starvation"/>
    <property type="evidence" value="ECO:0007669"/>
    <property type="project" value="TreeGrafter"/>
</dbReference>
<reference evidence="17" key="3">
    <citation type="submission" date="2025-09" db="UniProtKB">
        <authorList>
            <consortium name="Ensembl"/>
        </authorList>
    </citation>
    <scope>IDENTIFICATION</scope>
</reference>
<feature type="compositionally biased region" description="Polar residues" evidence="16">
    <location>
        <begin position="52"/>
        <end position="62"/>
    </location>
</feature>
<dbReference type="InterPro" id="IPR007823">
    <property type="entry name" value="RRP8"/>
</dbReference>
<dbReference type="PANTHER" id="PTHR12787:SF0">
    <property type="entry name" value="RIBOSOMAL RNA-PROCESSING PROTEIN 8"/>
    <property type="match status" value="1"/>
</dbReference>
<comment type="function">
    <text evidence="15">Probable methyltransferase required to silence rDNA.</text>
</comment>
<comment type="subunit">
    <text evidence="14">Component of the eNoSC complex, composed of SIRT1, SUV39H1 and RRP8.</text>
</comment>
<proteinExistence type="inferred from homology"/>
<evidence type="ECO:0000256" key="16">
    <source>
        <dbReference type="SAM" id="MobiDB-lite"/>
    </source>
</evidence>
<dbReference type="GO" id="GO:0005677">
    <property type="term" value="C:chromatin silencing complex"/>
    <property type="evidence" value="ECO:0007669"/>
    <property type="project" value="TreeGrafter"/>
</dbReference>
<dbReference type="Gene3D" id="1.10.10.2150">
    <property type="entry name" value="Ribosomal RNA-processing protein 8, N-terminal domain"/>
    <property type="match status" value="1"/>
</dbReference>
<feature type="compositionally biased region" description="Basic and acidic residues" evidence="16">
    <location>
        <begin position="328"/>
        <end position="337"/>
    </location>
</feature>
<evidence type="ECO:0000256" key="9">
    <source>
        <dbReference type="ARBA" id="ARBA00022853"/>
    </source>
</evidence>
<evidence type="ECO:0000256" key="8">
    <source>
        <dbReference type="ARBA" id="ARBA00022691"/>
    </source>
</evidence>
<keyword evidence="11" id="KW-0804">Transcription</keyword>
<evidence type="ECO:0000256" key="4">
    <source>
        <dbReference type="ARBA" id="ARBA00022491"/>
    </source>
</evidence>
<keyword evidence="6 15" id="KW-0489">Methyltransferase</keyword>
<dbReference type="FunFam" id="1.10.10.2150:FF:000001">
    <property type="entry name" value="Ribosomal RNA-processing protein 8"/>
    <property type="match status" value="1"/>
</dbReference>
<dbReference type="KEGG" id="sfm:108938336"/>
<evidence type="ECO:0000313" key="18">
    <source>
        <dbReference type="Proteomes" id="UP000694397"/>
    </source>
</evidence>
<dbReference type="GeneID" id="108938336"/>
<evidence type="ECO:0000256" key="12">
    <source>
        <dbReference type="ARBA" id="ARBA00023242"/>
    </source>
</evidence>
<dbReference type="GO" id="GO:0008168">
    <property type="term" value="F:methyltransferase activity"/>
    <property type="evidence" value="ECO:0007669"/>
    <property type="project" value="UniProtKB-KW"/>
</dbReference>
<protein>
    <recommendedName>
        <fullName evidence="3 15">Ribosomal RNA-processing protein 8</fullName>
        <ecNumber evidence="15">2.1.1.-</ecNumber>
    </recommendedName>
</protein>
<reference evidence="17" key="2">
    <citation type="submission" date="2025-08" db="UniProtKB">
        <authorList>
            <consortium name="Ensembl"/>
        </authorList>
    </citation>
    <scope>IDENTIFICATION</scope>
</reference>
<reference evidence="17 18" key="1">
    <citation type="submission" date="2019-04" db="EMBL/GenBank/DDBJ databases">
        <authorList>
            <consortium name="Wellcome Sanger Institute Data Sharing"/>
        </authorList>
    </citation>
    <scope>NUCLEOTIDE SEQUENCE [LARGE SCALE GENOMIC DNA]</scope>
</reference>
<feature type="region of interest" description="Disordered" evidence="16">
    <location>
        <begin position="1"/>
        <end position="348"/>
    </location>
</feature>
<feature type="compositionally biased region" description="Basic and acidic residues" evidence="16">
    <location>
        <begin position="264"/>
        <end position="311"/>
    </location>
</feature>
<dbReference type="SUPFAM" id="SSF53335">
    <property type="entry name" value="S-adenosyl-L-methionine-dependent methyltransferases"/>
    <property type="match status" value="1"/>
</dbReference>
<dbReference type="AlphaFoldDB" id="A0A8C9QZG8"/>
<feature type="compositionally biased region" description="Basic and acidic residues" evidence="16">
    <location>
        <begin position="136"/>
        <end position="158"/>
    </location>
</feature>
<name>A0A8C9QZG8_SCLFO</name>
<keyword evidence="12 15" id="KW-0539">Nucleus</keyword>
<dbReference type="Pfam" id="PF05148">
    <property type="entry name" value="Methyltransf_8"/>
    <property type="match status" value="1"/>
</dbReference>
<evidence type="ECO:0000256" key="10">
    <source>
        <dbReference type="ARBA" id="ARBA00023015"/>
    </source>
</evidence>
<evidence type="ECO:0000256" key="14">
    <source>
        <dbReference type="ARBA" id="ARBA00062710"/>
    </source>
</evidence>
<feature type="compositionally biased region" description="Polar residues" evidence="16">
    <location>
        <begin position="244"/>
        <end position="255"/>
    </location>
</feature>
<dbReference type="OrthoDB" id="10258825at2759"/>
<feature type="compositionally biased region" description="Basic residues" evidence="16">
    <location>
        <begin position="74"/>
        <end position="87"/>
    </location>
</feature>
<gene>
    <name evidence="17" type="primary">rrp8</name>
</gene>
<dbReference type="RefSeq" id="XP_018614359.2">
    <property type="nucleotide sequence ID" value="XM_018758843.2"/>
</dbReference>
<dbReference type="SMR" id="A0A8C9QZG8"/>
<dbReference type="FunFam" id="3.40.50.150:FF:000068">
    <property type="entry name" value="Ribosomal RNA-processing protein 8"/>
    <property type="match status" value="1"/>
</dbReference>
<evidence type="ECO:0000256" key="11">
    <source>
        <dbReference type="ARBA" id="ARBA00023163"/>
    </source>
</evidence>
<dbReference type="CTD" id="23378"/>
<evidence type="ECO:0000256" key="15">
    <source>
        <dbReference type="RuleBase" id="RU365074"/>
    </source>
</evidence>
<dbReference type="EC" id="2.1.1.-" evidence="15"/>
<dbReference type="InterPro" id="IPR029063">
    <property type="entry name" value="SAM-dependent_MTases_sf"/>
</dbReference>
<comment type="subcellular location">
    <subcellularLocation>
        <location evidence="1 15">Nucleus</location>
        <location evidence="1 15">Nucleolus</location>
    </subcellularLocation>
</comment>
<keyword evidence="4" id="KW-0678">Repressor</keyword>
<evidence type="ECO:0000256" key="1">
    <source>
        <dbReference type="ARBA" id="ARBA00004604"/>
    </source>
</evidence>
<evidence type="ECO:0000313" key="17">
    <source>
        <dbReference type="Ensembl" id="ENSSFOP00015006015.2"/>
    </source>
</evidence>
<dbReference type="GO" id="GO:0000183">
    <property type="term" value="P:rDNA heterochromatin formation"/>
    <property type="evidence" value="ECO:0007669"/>
    <property type="project" value="TreeGrafter"/>
</dbReference>
<keyword evidence="18" id="KW-1185">Reference proteome</keyword>
<organism evidence="17 18">
    <name type="scientific">Scleropages formosus</name>
    <name type="common">Asian bonytongue</name>
    <name type="synonym">Osteoglossum formosum</name>
    <dbReference type="NCBI Taxonomy" id="113540"/>
    <lineage>
        <taxon>Eukaryota</taxon>
        <taxon>Metazoa</taxon>
        <taxon>Chordata</taxon>
        <taxon>Craniata</taxon>
        <taxon>Vertebrata</taxon>
        <taxon>Euteleostomi</taxon>
        <taxon>Actinopterygii</taxon>
        <taxon>Neopterygii</taxon>
        <taxon>Teleostei</taxon>
        <taxon>Osteoglossocephala</taxon>
        <taxon>Osteoglossomorpha</taxon>
        <taxon>Osteoglossiformes</taxon>
        <taxon>Osteoglossidae</taxon>
        <taxon>Scleropages</taxon>
    </lineage>
</organism>
<comment type="similarity">
    <text evidence="2 15">Belongs to the methyltransferase superfamily. RRP8 family.</text>
</comment>
<keyword evidence="7 15" id="KW-0808">Transferase</keyword>
<dbReference type="InterPro" id="IPR042036">
    <property type="entry name" value="RRP8_N"/>
</dbReference>